<dbReference type="Gene3D" id="1.10.510.10">
    <property type="entry name" value="Transferase(Phosphotransferase) domain 1"/>
    <property type="match status" value="1"/>
</dbReference>
<dbReference type="InterPro" id="IPR051681">
    <property type="entry name" value="Ser/Thr_Kinases-Pseudokinases"/>
</dbReference>
<gene>
    <name evidence="2" type="ORF">BBJ29_002832</name>
    <name evidence="3" type="ORF">BBP00_00003172</name>
</gene>
<dbReference type="Pfam" id="PF00069">
    <property type="entry name" value="Pkinase"/>
    <property type="match status" value="1"/>
</dbReference>
<organism evidence="3 4">
    <name type="scientific">Phytophthora kernoviae</name>
    <dbReference type="NCBI Taxonomy" id="325452"/>
    <lineage>
        <taxon>Eukaryota</taxon>
        <taxon>Sar</taxon>
        <taxon>Stramenopiles</taxon>
        <taxon>Oomycota</taxon>
        <taxon>Peronosporomycetes</taxon>
        <taxon>Peronosporales</taxon>
        <taxon>Peronosporaceae</taxon>
        <taxon>Phytophthora</taxon>
    </lineage>
</organism>
<reference evidence="4 5" key="1">
    <citation type="submission" date="2018-07" db="EMBL/GenBank/DDBJ databases">
        <title>Genome sequencing of oomycete isolates from Chile give support for New Zealand origin for Phytophthora kernoviae and make available the first Nothophytophthora sp. genome.</title>
        <authorList>
            <person name="Studholme D.J."/>
            <person name="Sanfuentes E."/>
            <person name="Panda P."/>
            <person name="Hill R."/>
            <person name="Sambles C."/>
            <person name="Grant M."/>
            <person name="Williams N.M."/>
            <person name="Mcdougal R.L."/>
        </authorList>
    </citation>
    <scope>NUCLEOTIDE SEQUENCE [LARGE SCALE GENOMIC DNA]</scope>
    <source>
        <strain evidence="3">Chile6</strain>
        <strain evidence="2">Chile7</strain>
    </source>
</reference>
<dbReference type="EMBL" id="MBAD02000963">
    <property type="protein sequence ID" value="RLN60571.1"/>
    <property type="molecule type" value="Genomic_DNA"/>
</dbReference>
<dbReference type="InterPro" id="IPR011009">
    <property type="entry name" value="Kinase-like_dom_sf"/>
</dbReference>
<dbReference type="Gene3D" id="3.30.200.20">
    <property type="entry name" value="Phosphorylase Kinase, domain 1"/>
    <property type="match status" value="1"/>
</dbReference>
<sequence>MRGEIVVVKRLIRDRRHEMRELEDFATEIQLMASFSHANVLGLLGVAWTKLENMCLIMQYMERGDLQQVLQHNNRKTQYNQSNNSIDEFSWASHKAKIARDISCGLEYLHGLNLTVVHRDLKSKNVLIGDNFEVKLGDFGVSRMRHDEETMTSGVGTAYWTAPEVLAGQKYSEKADVYSLGVVLAELDTGELPFYDARTSDGDKMEVIHILHLVVSGKLQPSFSLDCPEDVRKLALACLNPMPDNRPTAKDVMNELIRLLESDDVTMASSGYDVDFAALGLSVERFEAFKTVFTSFDKAHTGAISTRQLDAVCYQLGETFDEEELAVAAASLADPQTGLIHFTTFLPWSSKSLSDSFADAQGSSNEFTALRTRVEQHVAFV</sequence>
<dbReference type="Gene3D" id="1.10.238.10">
    <property type="entry name" value="EF-hand"/>
    <property type="match status" value="1"/>
</dbReference>
<dbReference type="GO" id="GO:0005524">
    <property type="term" value="F:ATP binding"/>
    <property type="evidence" value="ECO:0007669"/>
    <property type="project" value="InterPro"/>
</dbReference>
<comment type="caution">
    <text evidence="3">The sequence shown here is derived from an EMBL/GenBank/DDBJ whole genome shotgun (WGS) entry which is preliminary data.</text>
</comment>
<proteinExistence type="predicted"/>
<evidence type="ECO:0000313" key="2">
    <source>
        <dbReference type="EMBL" id="RLN60571.1"/>
    </source>
</evidence>
<dbReference type="InterPro" id="IPR008271">
    <property type="entry name" value="Ser/Thr_kinase_AS"/>
</dbReference>
<dbReference type="SUPFAM" id="SSF47473">
    <property type="entry name" value="EF-hand"/>
    <property type="match status" value="1"/>
</dbReference>
<name>A0A3F2RV85_9STRA</name>
<dbReference type="SMART" id="SM00220">
    <property type="entry name" value="S_TKc"/>
    <property type="match status" value="1"/>
</dbReference>
<feature type="domain" description="Protein kinase" evidence="1">
    <location>
        <begin position="1"/>
        <end position="260"/>
    </location>
</feature>
<dbReference type="PANTHER" id="PTHR44329">
    <property type="entry name" value="SERINE/THREONINE-PROTEIN KINASE TNNI3K-RELATED"/>
    <property type="match status" value="1"/>
</dbReference>
<evidence type="ECO:0000313" key="3">
    <source>
        <dbReference type="EMBL" id="RLN64912.1"/>
    </source>
</evidence>
<dbReference type="PROSITE" id="PS50011">
    <property type="entry name" value="PROTEIN_KINASE_DOM"/>
    <property type="match status" value="1"/>
</dbReference>
<dbReference type="CDD" id="cd13999">
    <property type="entry name" value="STKc_MAP3K-like"/>
    <property type="match status" value="1"/>
</dbReference>
<dbReference type="PANTHER" id="PTHR44329:SF214">
    <property type="entry name" value="PROTEIN KINASE DOMAIN-CONTAINING PROTEIN"/>
    <property type="match status" value="1"/>
</dbReference>
<evidence type="ECO:0000313" key="5">
    <source>
        <dbReference type="Proteomes" id="UP000284657"/>
    </source>
</evidence>
<dbReference type="SUPFAM" id="SSF56112">
    <property type="entry name" value="Protein kinase-like (PK-like)"/>
    <property type="match status" value="1"/>
</dbReference>
<accession>A0A3F2RV85</accession>
<protein>
    <recommendedName>
        <fullName evidence="1">Protein kinase domain-containing protein</fullName>
    </recommendedName>
</protein>
<evidence type="ECO:0000313" key="4">
    <source>
        <dbReference type="Proteomes" id="UP000277300"/>
    </source>
</evidence>
<dbReference type="Proteomes" id="UP000277300">
    <property type="component" value="Unassembled WGS sequence"/>
</dbReference>
<dbReference type="EMBL" id="MBDO02000063">
    <property type="protein sequence ID" value="RLN64912.1"/>
    <property type="molecule type" value="Genomic_DNA"/>
</dbReference>
<dbReference type="GO" id="GO:0004674">
    <property type="term" value="F:protein serine/threonine kinase activity"/>
    <property type="evidence" value="ECO:0007669"/>
    <property type="project" value="TreeGrafter"/>
</dbReference>
<evidence type="ECO:0000259" key="1">
    <source>
        <dbReference type="PROSITE" id="PS50011"/>
    </source>
</evidence>
<dbReference type="InterPro" id="IPR000719">
    <property type="entry name" value="Prot_kinase_dom"/>
</dbReference>
<dbReference type="Proteomes" id="UP000284657">
    <property type="component" value="Unassembled WGS sequence"/>
</dbReference>
<dbReference type="OrthoDB" id="69842at2759"/>
<dbReference type="PROSITE" id="PS00108">
    <property type="entry name" value="PROTEIN_KINASE_ST"/>
    <property type="match status" value="1"/>
</dbReference>
<dbReference type="InterPro" id="IPR011992">
    <property type="entry name" value="EF-hand-dom_pair"/>
</dbReference>
<dbReference type="AlphaFoldDB" id="A0A3F2RV85"/>